<name>A0A915IVB8_ROMCU</name>
<organism evidence="1 2">
    <name type="scientific">Romanomermis culicivorax</name>
    <name type="common">Nematode worm</name>
    <dbReference type="NCBI Taxonomy" id="13658"/>
    <lineage>
        <taxon>Eukaryota</taxon>
        <taxon>Metazoa</taxon>
        <taxon>Ecdysozoa</taxon>
        <taxon>Nematoda</taxon>
        <taxon>Enoplea</taxon>
        <taxon>Dorylaimia</taxon>
        <taxon>Mermithida</taxon>
        <taxon>Mermithoidea</taxon>
        <taxon>Mermithidae</taxon>
        <taxon>Romanomermis</taxon>
    </lineage>
</organism>
<evidence type="ECO:0000313" key="1">
    <source>
        <dbReference type="Proteomes" id="UP000887565"/>
    </source>
</evidence>
<keyword evidence="1" id="KW-1185">Reference proteome</keyword>
<sequence length="173" mass="18670">MCSFHGLCTHRDVDCQIQHPTCAILDNNAASSGCCYFCPTRAHITYLCDGPCLHCGQVRVHQSTTCQQWNTANPGVQAAQVPVSPLVPALLPPPPEYSMLITVDPLTTPEFVSRTGILASYRIPKITATVMPTPATAATTPAPWAHIIPQGPPLGIPTDLAMEVINQIEWMNL</sequence>
<evidence type="ECO:0000313" key="2">
    <source>
        <dbReference type="WBParaSite" id="nRc.2.0.1.t17340-RA"/>
    </source>
</evidence>
<protein>
    <submittedName>
        <fullName evidence="2">Uncharacterized protein</fullName>
    </submittedName>
</protein>
<proteinExistence type="predicted"/>
<reference evidence="2" key="1">
    <citation type="submission" date="2022-11" db="UniProtKB">
        <authorList>
            <consortium name="WormBaseParasite"/>
        </authorList>
    </citation>
    <scope>IDENTIFICATION</scope>
</reference>
<dbReference type="WBParaSite" id="nRc.2.0.1.t17340-RA">
    <property type="protein sequence ID" value="nRc.2.0.1.t17340-RA"/>
    <property type="gene ID" value="nRc.2.0.1.g17340"/>
</dbReference>
<dbReference type="Proteomes" id="UP000887565">
    <property type="component" value="Unplaced"/>
</dbReference>
<accession>A0A915IVB8</accession>
<dbReference type="AlphaFoldDB" id="A0A915IVB8"/>